<keyword evidence="2" id="KW-0288">FMN</keyword>
<feature type="domain" description="Flavodoxin-like fold" evidence="3">
    <location>
        <begin position="8"/>
        <end position="163"/>
    </location>
</feature>
<dbReference type="PANTHER" id="PTHR43278:SF4">
    <property type="entry name" value="NAD(P)H-DEPENDENT FMN-CONTAINING OXIDOREDUCTASE YWQN-RELATED"/>
    <property type="match status" value="1"/>
</dbReference>
<sequence length="223" mass="24523">MNSDHPTKRLLILVGSPRRDGNSAALGAAALRGAETAGTQATLLFLDDYIEAFLPDLRRSPPPTDRYSELFLEHFLPADGVLICTPIYWYGMSAQTKAFFDRSFSHYAGQGPEPDRVKQRMTGKRLGLAVASEETYPGAALGIVHQIQEYARYTHSDFVGYVHGAGNLRGEIAADPRQPLQAAAELGAAFFTRKYSDYRVETPRARNVWEPAPALRSTPGVLP</sequence>
<protein>
    <submittedName>
        <fullName evidence="4">Flavodoxin family protein</fullName>
    </submittedName>
</protein>
<dbReference type="SUPFAM" id="SSF52218">
    <property type="entry name" value="Flavoproteins"/>
    <property type="match status" value="1"/>
</dbReference>
<dbReference type="Gene3D" id="3.40.50.360">
    <property type="match status" value="1"/>
</dbReference>
<dbReference type="OrthoDB" id="9805976at2"/>
<dbReference type="EMBL" id="QVXO01000044">
    <property type="protein sequence ID" value="RPJ89284.1"/>
    <property type="molecule type" value="Genomic_DNA"/>
</dbReference>
<dbReference type="InterPro" id="IPR029039">
    <property type="entry name" value="Flavoprotein-like_sf"/>
</dbReference>
<gene>
    <name evidence="4" type="ORF">DY367_23430</name>
</gene>
<dbReference type="InterPro" id="IPR003680">
    <property type="entry name" value="Flavodoxin_fold"/>
</dbReference>
<evidence type="ECO:0000313" key="5">
    <source>
        <dbReference type="Proteomes" id="UP000285324"/>
    </source>
</evidence>
<reference evidence="4 5" key="1">
    <citation type="submission" date="2018-08" db="EMBL/GenBank/DDBJ databases">
        <title>Achromobacter xylosoxidans Genome sequencing and assembly.</title>
        <authorList>
            <person name="Wang R."/>
            <person name="Rensing C."/>
            <person name="Li Y."/>
        </authorList>
    </citation>
    <scope>NUCLEOTIDE SEQUENCE [LARGE SCALE GENOMIC DNA]</scope>
    <source>
        <strain evidence="4 5">GD003A</strain>
    </source>
</reference>
<evidence type="ECO:0000256" key="1">
    <source>
        <dbReference type="ARBA" id="ARBA00022630"/>
    </source>
</evidence>
<keyword evidence="1" id="KW-0285">Flavoprotein</keyword>
<accession>A0A424W7M3</accession>
<name>A0A424W7M3_ALCXX</name>
<comment type="caution">
    <text evidence="4">The sequence shown here is derived from an EMBL/GenBank/DDBJ whole genome shotgun (WGS) entry which is preliminary data.</text>
</comment>
<dbReference type="PANTHER" id="PTHR43278">
    <property type="entry name" value="NAD(P)H-DEPENDENT FMN-CONTAINING OXIDOREDUCTASE YWQN-RELATED"/>
    <property type="match status" value="1"/>
</dbReference>
<evidence type="ECO:0000256" key="2">
    <source>
        <dbReference type="ARBA" id="ARBA00022643"/>
    </source>
</evidence>
<dbReference type="RefSeq" id="WP_118933745.1">
    <property type="nucleotide sequence ID" value="NZ_CP061008.1"/>
</dbReference>
<proteinExistence type="predicted"/>
<evidence type="ECO:0000313" key="4">
    <source>
        <dbReference type="EMBL" id="RPJ89284.1"/>
    </source>
</evidence>
<organism evidence="4 5">
    <name type="scientific">Alcaligenes xylosoxydans xylosoxydans</name>
    <name type="common">Achromobacter xylosoxidans</name>
    <dbReference type="NCBI Taxonomy" id="85698"/>
    <lineage>
        <taxon>Bacteria</taxon>
        <taxon>Pseudomonadati</taxon>
        <taxon>Pseudomonadota</taxon>
        <taxon>Betaproteobacteria</taxon>
        <taxon>Burkholderiales</taxon>
        <taxon>Alcaligenaceae</taxon>
        <taxon>Achromobacter</taxon>
    </lineage>
</organism>
<dbReference type="Proteomes" id="UP000285324">
    <property type="component" value="Unassembled WGS sequence"/>
</dbReference>
<dbReference type="Pfam" id="PF02525">
    <property type="entry name" value="Flavodoxin_2"/>
    <property type="match status" value="1"/>
</dbReference>
<dbReference type="InterPro" id="IPR051796">
    <property type="entry name" value="ISF_SsuE-like"/>
</dbReference>
<dbReference type="AlphaFoldDB" id="A0A424W7M3"/>
<evidence type="ECO:0000259" key="3">
    <source>
        <dbReference type="Pfam" id="PF02525"/>
    </source>
</evidence>